<reference evidence="2" key="1">
    <citation type="submission" date="2013-05" db="EMBL/GenBank/DDBJ databases">
        <title>Draft genome sequences of six wheat associated Fusarium spp. isolates.</title>
        <authorList>
            <person name="Moolhuijzen P.M."/>
            <person name="Manners J.M."/>
            <person name="Wilcox S."/>
            <person name="Bellgard M.I."/>
            <person name="Gardiner D.M."/>
        </authorList>
    </citation>
    <scope>NUCLEOTIDE SEQUENCE</scope>
    <source>
        <strain evidence="2">CS3487</strain>
        <strain evidence="2">CS3487</strain>
    </source>
</reference>
<keyword evidence="1" id="KW-1133">Transmembrane helix</keyword>
<comment type="caution">
    <text evidence="2">The sequence shown here is derived from an EMBL/GenBank/DDBJ whole genome shotgun (WGS) entry which is preliminary data.</text>
</comment>
<keyword evidence="1" id="KW-0812">Transmembrane</keyword>
<sequence length="77" mass="8685">MDWGTWATYWGLVTMTQHIFVDCLAGMQKPVVVMVATGNRKRRGPIPDGYVHWIVYLFVFTVKIVEIGSNGLRGVSN</sequence>
<name>A0A096PE95_FUSPS</name>
<dbReference type="AlphaFoldDB" id="A0A096PE95"/>
<gene>
    <name evidence="2" type="ORF">BN848_0088290</name>
</gene>
<keyword evidence="1" id="KW-0472">Membrane</keyword>
<accession>A0A096PE95</accession>
<protein>
    <submittedName>
        <fullName evidence="2">WGS project CBME000000000 data, contig CS3487_c001355</fullName>
    </submittedName>
</protein>
<feature type="transmembrane region" description="Helical" evidence="1">
    <location>
        <begin position="50"/>
        <end position="69"/>
    </location>
</feature>
<proteinExistence type="predicted"/>
<dbReference type="EMBL" id="CBME010001349">
    <property type="protein sequence ID" value="CEG02953.1"/>
    <property type="molecule type" value="Genomic_DNA"/>
</dbReference>
<evidence type="ECO:0000313" key="2">
    <source>
        <dbReference type="EMBL" id="CEG02953.1"/>
    </source>
</evidence>
<organism evidence="2">
    <name type="scientific">Fusarium pseudograminearum CS3487</name>
    <dbReference type="NCBI Taxonomy" id="1318458"/>
    <lineage>
        <taxon>Eukaryota</taxon>
        <taxon>Fungi</taxon>
        <taxon>Dikarya</taxon>
        <taxon>Ascomycota</taxon>
        <taxon>Pezizomycotina</taxon>
        <taxon>Sordariomycetes</taxon>
        <taxon>Hypocreomycetidae</taxon>
        <taxon>Hypocreales</taxon>
        <taxon>Nectriaceae</taxon>
        <taxon>Fusarium</taxon>
    </lineage>
</organism>
<evidence type="ECO:0000256" key="1">
    <source>
        <dbReference type="SAM" id="Phobius"/>
    </source>
</evidence>